<dbReference type="SUPFAM" id="SSF47095">
    <property type="entry name" value="HMG-box"/>
    <property type="match status" value="1"/>
</dbReference>
<dbReference type="GO" id="GO:0003677">
    <property type="term" value="F:DNA binding"/>
    <property type="evidence" value="ECO:0007669"/>
    <property type="project" value="UniProtKB-UniRule"/>
</dbReference>
<evidence type="ECO:0000313" key="5">
    <source>
        <dbReference type="Proteomes" id="UP000790347"/>
    </source>
</evidence>
<dbReference type="PANTHER" id="PTHR46584:SF1">
    <property type="entry name" value="HMG DOMAIN-CONTAINING PROTEIN 4"/>
    <property type="match status" value="1"/>
</dbReference>
<dbReference type="Pfam" id="PF00505">
    <property type="entry name" value="HMG_box"/>
    <property type="match status" value="1"/>
</dbReference>
<dbReference type="InterPro" id="IPR042477">
    <property type="entry name" value="HMGXB4"/>
</dbReference>
<keyword evidence="5" id="KW-1185">Reference proteome</keyword>
<reference evidence="4" key="1">
    <citation type="submission" date="2013-05" db="EMBL/GenBank/DDBJ databases">
        <authorList>
            <person name="Yim A.K.Y."/>
            <person name="Chan T.F."/>
            <person name="Ji K.M."/>
            <person name="Liu X.Y."/>
            <person name="Zhou J.W."/>
            <person name="Li R.Q."/>
            <person name="Yang K.Y."/>
            <person name="Li J."/>
            <person name="Li M."/>
            <person name="Law P.T.W."/>
            <person name="Wu Y.L."/>
            <person name="Cai Z.L."/>
            <person name="Qin H."/>
            <person name="Bao Y."/>
            <person name="Leung R.K.K."/>
            <person name="Ng P.K.S."/>
            <person name="Zou J."/>
            <person name="Zhong X.J."/>
            <person name="Ran P.X."/>
            <person name="Zhong N.S."/>
            <person name="Liu Z.G."/>
            <person name="Tsui S.K.W."/>
        </authorList>
    </citation>
    <scope>NUCLEOTIDE SEQUENCE</scope>
    <source>
        <strain evidence="4">Derf</strain>
        <tissue evidence="4">Whole organism</tissue>
    </source>
</reference>
<feature type="DNA-binding region" description="HMG box" evidence="1">
    <location>
        <begin position="308"/>
        <end position="362"/>
    </location>
</feature>
<dbReference type="GO" id="GO:0005634">
    <property type="term" value="C:nucleus"/>
    <property type="evidence" value="ECO:0007669"/>
    <property type="project" value="UniProtKB-UniRule"/>
</dbReference>
<evidence type="ECO:0000259" key="3">
    <source>
        <dbReference type="PROSITE" id="PS50118"/>
    </source>
</evidence>
<dbReference type="InterPro" id="IPR036910">
    <property type="entry name" value="HMG_box_dom_sf"/>
</dbReference>
<dbReference type="PROSITE" id="PS50118">
    <property type="entry name" value="HMG_BOX_2"/>
    <property type="match status" value="1"/>
</dbReference>
<feature type="compositionally biased region" description="Basic and acidic residues" evidence="2">
    <location>
        <begin position="154"/>
        <end position="164"/>
    </location>
</feature>
<dbReference type="AlphaFoldDB" id="A0A922LAN9"/>
<evidence type="ECO:0000313" key="4">
    <source>
        <dbReference type="EMBL" id="KAH9521275.1"/>
    </source>
</evidence>
<feature type="region of interest" description="Disordered" evidence="2">
    <location>
        <begin position="284"/>
        <end position="303"/>
    </location>
</feature>
<comment type="caution">
    <text evidence="4">The sequence shown here is derived from an EMBL/GenBank/DDBJ whole genome shotgun (WGS) entry which is preliminary data.</text>
</comment>
<sequence length="514" mass="57938">METTPAISRSGRVLKKSAKLLEMETETIGKSPRQSGPKPGKISIIGNDLNTTLSDDNIIKNVAPNNIRLKLNLSNHNQQLVQPSKITVVAEPIPITNNQAIITTTTTTPIQIRPNVMPAAKSSPTIGSLIFRVNNDSIKRPHENTVSTADVKRIKPNEPEEKTKSPIQHNIHIQSKDNQSPVVRIIANQQQSLPQQQQQQQQTLFKSTLSPISDKTTMNQDRLLNHKSFTTSTPKINTIIASRQILPRSIQEQRRINQANRARLQMQQQQQLKDELRQKQLDSANIKQQQTENHHNNNNNEETIKTVKKPAVSAYVLWCKENRSHIQSNYPELDFCNLSKKMGGIWHTLPKMEKDKWIRKAQLMTKYGIGFNMGAIYDYDDEDLKPEIVLGSLTLPITKTLDKTYGENFINTETSSIEGEKHYIGTELIDAQSYLSILGDSLMTISSYIQRGIKYNSEIRYCPMAAASTLLDTALVSMSTLASITLSLPNVSVNRKMAKKTIENATYFMPPSEF</sequence>
<feature type="compositionally biased region" description="Low complexity" evidence="2">
    <location>
        <begin position="288"/>
        <end position="301"/>
    </location>
</feature>
<dbReference type="Gene3D" id="1.10.30.10">
    <property type="entry name" value="High mobility group box domain"/>
    <property type="match status" value="1"/>
</dbReference>
<feature type="domain" description="HMG box" evidence="3">
    <location>
        <begin position="308"/>
        <end position="362"/>
    </location>
</feature>
<dbReference type="PANTHER" id="PTHR46584">
    <property type="entry name" value="HMG DOMAIN-CONTAINING PROTEIN 4"/>
    <property type="match status" value="1"/>
</dbReference>
<accession>A0A922LAN9</accession>
<organism evidence="4 5">
    <name type="scientific">Dermatophagoides farinae</name>
    <name type="common">American house dust mite</name>
    <dbReference type="NCBI Taxonomy" id="6954"/>
    <lineage>
        <taxon>Eukaryota</taxon>
        <taxon>Metazoa</taxon>
        <taxon>Ecdysozoa</taxon>
        <taxon>Arthropoda</taxon>
        <taxon>Chelicerata</taxon>
        <taxon>Arachnida</taxon>
        <taxon>Acari</taxon>
        <taxon>Acariformes</taxon>
        <taxon>Sarcoptiformes</taxon>
        <taxon>Astigmata</taxon>
        <taxon>Psoroptidia</taxon>
        <taxon>Analgoidea</taxon>
        <taxon>Pyroglyphidae</taxon>
        <taxon>Dermatophagoidinae</taxon>
        <taxon>Dermatophagoides</taxon>
    </lineage>
</organism>
<name>A0A922LAN9_DERFA</name>
<gene>
    <name evidence="4" type="primary">HMGXB4</name>
    <name evidence="4" type="ORF">DERF_004947</name>
</gene>
<keyword evidence="1" id="KW-0238">DNA-binding</keyword>
<keyword evidence="1" id="KW-0539">Nucleus</keyword>
<evidence type="ECO:0000256" key="1">
    <source>
        <dbReference type="PROSITE-ProRule" id="PRU00267"/>
    </source>
</evidence>
<dbReference type="InterPro" id="IPR009071">
    <property type="entry name" value="HMG_box_dom"/>
</dbReference>
<feature type="region of interest" description="Disordered" evidence="2">
    <location>
        <begin position="154"/>
        <end position="179"/>
    </location>
</feature>
<feature type="compositionally biased region" description="Polar residues" evidence="2">
    <location>
        <begin position="165"/>
        <end position="179"/>
    </location>
</feature>
<reference evidence="4" key="2">
    <citation type="journal article" date="2022" name="Res Sq">
        <title>Comparative Genomics Reveals Insights into the Divergent Evolution of Astigmatic Mites and Household Pest Adaptations.</title>
        <authorList>
            <person name="Xiong Q."/>
            <person name="Wan A.T.-Y."/>
            <person name="Liu X.-Y."/>
            <person name="Fung C.S.-H."/>
            <person name="Xiao X."/>
            <person name="Malainual N."/>
            <person name="Hou J."/>
            <person name="Wang L."/>
            <person name="Wang M."/>
            <person name="Yang K."/>
            <person name="Cui Y."/>
            <person name="Leung E."/>
            <person name="Nong W."/>
            <person name="Shin S.-K."/>
            <person name="Au S."/>
            <person name="Jeong K.Y."/>
            <person name="Chew F.T."/>
            <person name="Hui J."/>
            <person name="Leung T.F."/>
            <person name="Tungtrongchitr A."/>
            <person name="Zhong N."/>
            <person name="Liu Z."/>
            <person name="Tsui S."/>
        </authorList>
    </citation>
    <scope>NUCLEOTIDE SEQUENCE</scope>
    <source>
        <strain evidence="4">Derf</strain>
        <tissue evidence="4">Whole organism</tissue>
    </source>
</reference>
<protein>
    <submittedName>
        <fullName evidence="4">High mobility group</fullName>
    </submittedName>
</protein>
<dbReference type="Proteomes" id="UP000790347">
    <property type="component" value="Unassembled WGS sequence"/>
</dbReference>
<evidence type="ECO:0000256" key="2">
    <source>
        <dbReference type="SAM" id="MobiDB-lite"/>
    </source>
</evidence>
<dbReference type="SMART" id="SM00398">
    <property type="entry name" value="HMG"/>
    <property type="match status" value="1"/>
</dbReference>
<dbReference type="EMBL" id="ASGP02000002">
    <property type="protein sequence ID" value="KAH9521275.1"/>
    <property type="molecule type" value="Genomic_DNA"/>
</dbReference>
<proteinExistence type="predicted"/>